<dbReference type="Gene3D" id="3.50.50.60">
    <property type="entry name" value="FAD/NAD(P)-binding domain"/>
    <property type="match status" value="1"/>
</dbReference>
<keyword evidence="5 6" id="KW-0520">NAD</keyword>
<feature type="binding site" evidence="6">
    <location>
        <position position="266"/>
    </location>
    <ligand>
        <name>substrate</name>
    </ligand>
</feature>
<feature type="binding site" evidence="6">
    <location>
        <position position="281"/>
    </location>
    <ligand>
        <name>substrate</name>
    </ligand>
</feature>
<comment type="function">
    <text evidence="6">Involved in biosynthesis of the thiamine precursor thiazole. Catalyzes the conversion of NAD and glycine to adenosine diphosphate 5-(2-hydroxyethyl)-4-methylthiazole-2-carboxylic acid (ADT), an adenylated thiazole intermediate. The reaction includes an iron-dependent sulfide transfer from a conserved cysteine residue of the protein to a thiazole intermediate. The enzyme can only undergo a single turnover, which suggests it is a suicide enzyme. May have additional roles in adaptation to various stress conditions and in DNA damage tolerance.</text>
</comment>
<dbReference type="AlphaFoldDB" id="A0AAW1SPT3"/>
<evidence type="ECO:0000256" key="1">
    <source>
        <dbReference type="ARBA" id="ARBA00022679"/>
    </source>
</evidence>
<dbReference type="PANTHER" id="PTHR43422:SF3">
    <property type="entry name" value="THIAMINE THIAZOLE SYNTHASE"/>
    <property type="match status" value="1"/>
</dbReference>
<dbReference type="EC" id="2.4.2.60" evidence="6"/>
<comment type="similarity">
    <text evidence="6">Belongs to the THI4 family.</text>
</comment>
<keyword evidence="1 6" id="KW-0808">Transferase</keyword>
<keyword evidence="6" id="KW-0150">Chloroplast</keyword>
<dbReference type="Pfam" id="PF01946">
    <property type="entry name" value="Thi4"/>
    <property type="match status" value="1"/>
</dbReference>
<feature type="modified residue" description="2,3-didehydroalanine (Cys)" evidence="6">
    <location>
        <position position="264"/>
    </location>
</feature>
<feature type="binding site" evidence="6">
    <location>
        <position position="137"/>
    </location>
    <ligand>
        <name>substrate</name>
    </ligand>
</feature>
<feature type="binding site" evidence="6">
    <location>
        <position position="333"/>
    </location>
    <ligand>
        <name>substrate</name>
    </ligand>
</feature>
<comment type="caution">
    <text evidence="7">The sequence shown here is derived from an EMBL/GenBank/DDBJ whole genome shotgun (WGS) entry which is preliminary data.</text>
</comment>
<dbReference type="GO" id="GO:0052837">
    <property type="term" value="P:thiazole biosynthetic process"/>
    <property type="evidence" value="ECO:0007669"/>
    <property type="project" value="UniProtKB-UniRule"/>
</dbReference>
<dbReference type="HAMAP" id="MF_03158">
    <property type="entry name" value="THI4"/>
    <property type="match status" value="1"/>
</dbReference>
<comment type="subcellular location">
    <subcellularLocation>
        <location evidence="6">Plastid</location>
        <location evidence="6">Chloroplast</location>
    </subcellularLocation>
</comment>
<reference evidence="7 8" key="1">
    <citation type="journal article" date="2024" name="Nat. Commun.">
        <title>Phylogenomics reveals the evolutionary origins of lichenization in chlorophyte algae.</title>
        <authorList>
            <person name="Puginier C."/>
            <person name="Libourel C."/>
            <person name="Otte J."/>
            <person name="Skaloud P."/>
            <person name="Haon M."/>
            <person name="Grisel S."/>
            <person name="Petersen M."/>
            <person name="Berrin J.G."/>
            <person name="Delaux P.M."/>
            <person name="Dal Grande F."/>
            <person name="Keller J."/>
        </authorList>
    </citation>
    <scope>NUCLEOTIDE SEQUENCE [LARGE SCALE GENOMIC DNA]</scope>
    <source>
        <strain evidence="7 8">SAG 2523</strain>
    </source>
</reference>
<feature type="binding site" evidence="6">
    <location>
        <position position="165"/>
    </location>
    <ligand>
        <name>substrate</name>
    </ligand>
</feature>
<feature type="binding site" evidence="6">
    <location>
        <position position="230"/>
    </location>
    <ligand>
        <name>substrate</name>
    </ligand>
</feature>
<dbReference type="GO" id="GO:0009228">
    <property type="term" value="P:thiamine biosynthetic process"/>
    <property type="evidence" value="ECO:0007669"/>
    <property type="project" value="UniProtKB-UniRule"/>
</dbReference>
<feature type="binding site" evidence="6">
    <location>
        <begin position="343"/>
        <end position="345"/>
    </location>
    <ligand>
        <name>substrate</name>
    </ligand>
</feature>
<evidence type="ECO:0000256" key="6">
    <source>
        <dbReference type="HAMAP-Rule" id="MF_03158"/>
    </source>
</evidence>
<keyword evidence="3 6" id="KW-0784">Thiamine biosynthesis</keyword>
<keyword evidence="8" id="KW-1185">Reference proteome</keyword>
<dbReference type="InterPro" id="IPR036188">
    <property type="entry name" value="FAD/NAD-bd_sf"/>
</dbReference>
<dbReference type="GO" id="GO:0160205">
    <property type="term" value="F:cysteine-dependent adenosine diphosphate thiazole synthase activity"/>
    <property type="evidence" value="ECO:0007669"/>
    <property type="project" value="UniProtKB-EC"/>
</dbReference>
<gene>
    <name evidence="6" type="primary">THI1</name>
    <name evidence="7" type="ORF">WJX84_008629</name>
</gene>
<comment type="catalytic activity">
    <reaction evidence="6">
        <text>[ADP-thiazole synthase]-L-cysteine + glycine + NAD(+) = [ADP-thiazole synthase]-dehydroalanine + ADP-5-ethyl-4-methylthiazole-2-carboxylate + nicotinamide + 3 H2O + 2 H(+)</text>
        <dbReference type="Rhea" id="RHEA:55708"/>
        <dbReference type="Rhea" id="RHEA-COMP:14264"/>
        <dbReference type="Rhea" id="RHEA-COMP:14265"/>
        <dbReference type="ChEBI" id="CHEBI:15377"/>
        <dbReference type="ChEBI" id="CHEBI:15378"/>
        <dbReference type="ChEBI" id="CHEBI:17154"/>
        <dbReference type="ChEBI" id="CHEBI:29950"/>
        <dbReference type="ChEBI" id="CHEBI:57305"/>
        <dbReference type="ChEBI" id="CHEBI:57540"/>
        <dbReference type="ChEBI" id="CHEBI:90873"/>
        <dbReference type="ChEBI" id="CHEBI:139151"/>
        <dbReference type="EC" id="2.4.2.60"/>
    </reaction>
</comment>
<dbReference type="PANTHER" id="PTHR43422">
    <property type="entry name" value="THIAMINE THIAZOLE SYNTHASE"/>
    <property type="match status" value="1"/>
</dbReference>
<dbReference type="SUPFAM" id="SSF51905">
    <property type="entry name" value="FAD/NAD(P)-binding domain"/>
    <property type="match status" value="1"/>
</dbReference>
<accession>A0AAW1SPT3</accession>
<dbReference type="GO" id="GO:0005506">
    <property type="term" value="F:iron ion binding"/>
    <property type="evidence" value="ECO:0007669"/>
    <property type="project" value="UniProtKB-UniRule"/>
</dbReference>
<protein>
    <recommendedName>
        <fullName evidence="6">Thiamine thiazole synthase, chloroplastic</fullName>
    </recommendedName>
    <alternativeName>
        <fullName evidence="6">Thiazole biosynthetic enzyme</fullName>
        <ecNumber evidence="6">2.4.2.60</ecNumber>
    </alternativeName>
</protein>
<comment type="PTM">
    <text evidence="6">During the catalytic reaction, a sulfide is transferred from Cys-264 to a reaction intermediate, generating a dehydroalanine residue.</text>
</comment>
<name>A0AAW1SPT3_9CHLO</name>
<organism evidence="7 8">
    <name type="scientific">Apatococcus fuscideae</name>
    <dbReference type="NCBI Taxonomy" id="2026836"/>
    <lineage>
        <taxon>Eukaryota</taxon>
        <taxon>Viridiplantae</taxon>
        <taxon>Chlorophyta</taxon>
        <taxon>core chlorophytes</taxon>
        <taxon>Trebouxiophyceae</taxon>
        <taxon>Chlorellales</taxon>
        <taxon>Chlorellaceae</taxon>
        <taxon>Apatococcus</taxon>
    </lineage>
</organism>
<dbReference type="Proteomes" id="UP001485043">
    <property type="component" value="Unassembled WGS sequence"/>
</dbReference>
<feature type="binding site" evidence="6">
    <location>
        <begin position="157"/>
        <end position="158"/>
    </location>
    <ligand>
        <name>substrate</name>
    </ligand>
</feature>
<evidence type="ECO:0000256" key="3">
    <source>
        <dbReference type="ARBA" id="ARBA00022977"/>
    </source>
</evidence>
<dbReference type="InterPro" id="IPR002922">
    <property type="entry name" value="Thi4_fam"/>
</dbReference>
<evidence type="ECO:0000256" key="5">
    <source>
        <dbReference type="ARBA" id="ARBA00023027"/>
    </source>
</evidence>
<keyword evidence="4 6" id="KW-0408">Iron</keyword>
<comment type="subunit">
    <text evidence="6">Homooctamer.</text>
</comment>
<dbReference type="Gene3D" id="6.10.250.2840">
    <property type="match status" value="1"/>
</dbReference>
<comment type="cofactor">
    <cofactor evidence="6">
        <name>Fe cation</name>
        <dbReference type="ChEBI" id="CHEBI:24875"/>
    </cofactor>
    <text evidence="6">Binds 1 Fe cation per subunit.</text>
</comment>
<dbReference type="NCBIfam" id="TIGR00292">
    <property type="entry name" value="sulfide-dependent adenosine diphosphate thiazole synthase"/>
    <property type="match status" value="1"/>
</dbReference>
<keyword evidence="2 6" id="KW-0479">Metal-binding</keyword>
<dbReference type="InterPro" id="IPR027495">
    <property type="entry name" value="Sti35"/>
</dbReference>
<evidence type="ECO:0000313" key="8">
    <source>
        <dbReference type="Proteomes" id="UP001485043"/>
    </source>
</evidence>
<evidence type="ECO:0000256" key="2">
    <source>
        <dbReference type="ARBA" id="ARBA00022723"/>
    </source>
</evidence>
<sequence length="391" mass="42120">MKQRTQRNWIVAATQVRNLSSSSRQQIETVSSLSLTNRTVNMASSMTSSFVGTAPRLAEVRPKTVAPVRSTRQVCRAQSVKSDAHNLNQLISTTPFDGMKFAPIRESTVNRAMTSRYFKDMHDYAEADVVITGAGSAGLACAYELTKYPDVKVAIIEQGVAPGGGAWLGGQLFSAMIIRKPAHELLDELSIPYEDEGDYVVVKHAAQMTSTLLSQVLKAPNVKLFNATAVEDLVVREDDVRGRYVGGAVTNWTLVSLNHDTQMCMDPNVIESKVIVSSTGHDGPMGASGVKRLAKLGMVTGAPGMSALDMNTAEDMIVRNTREVVPGMVICGMEVAELDGAPRMGPTFGAMYMSGQKAAHCALNSLRRQRDLTEQLAKNGETAAAKQPALV</sequence>
<keyword evidence="6" id="KW-0934">Plastid</keyword>
<dbReference type="EMBL" id="JALJOV010001320">
    <property type="protein sequence ID" value="KAK9849794.1"/>
    <property type="molecule type" value="Genomic_DNA"/>
</dbReference>
<evidence type="ECO:0000313" key="7">
    <source>
        <dbReference type="EMBL" id="KAK9849794.1"/>
    </source>
</evidence>
<dbReference type="GO" id="GO:0005829">
    <property type="term" value="C:cytosol"/>
    <property type="evidence" value="ECO:0007669"/>
    <property type="project" value="UniProtKB-UniRule"/>
</dbReference>
<dbReference type="GO" id="GO:0009570">
    <property type="term" value="C:chloroplast stroma"/>
    <property type="evidence" value="ECO:0007669"/>
    <property type="project" value="UniProtKB-UniRule"/>
</dbReference>
<evidence type="ECO:0000256" key="4">
    <source>
        <dbReference type="ARBA" id="ARBA00023004"/>
    </source>
</evidence>
<proteinExistence type="inferred from homology"/>